<feature type="domain" description="Alginate export" evidence="2">
    <location>
        <begin position="75"/>
        <end position="172"/>
    </location>
</feature>
<feature type="chain" id="PRO_5028948507" evidence="1">
    <location>
        <begin position="23"/>
        <end position="403"/>
    </location>
</feature>
<dbReference type="Proteomes" id="UP000504693">
    <property type="component" value="Chromosome"/>
</dbReference>
<evidence type="ECO:0000259" key="2">
    <source>
        <dbReference type="Pfam" id="PF13372"/>
    </source>
</evidence>
<evidence type="ECO:0000256" key="1">
    <source>
        <dbReference type="SAM" id="SignalP"/>
    </source>
</evidence>
<name>A0A7D4BBU5_9SPHN</name>
<dbReference type="Pfam" id="PF13372">
    <property type="entry name" value="Alginate_exp"/>
    <property type="match status" value="1"/>
</dbReference>
<accession>A0A7D4BBU5</accession>
<dbReference type="KEGG" id="emv:HQR01_12880"/>
<organism evidence="3 4">
    <name type="scientific">Erythrobacter mangrovi</name>
    <dbReference type="NCBI Taxonomy" id="2739433"/>
    <lineage>
        <taxon>Bacteria</taxon>
        <taxon>Pseudomonadati</taxon>
        <taxon>Pseudomonadota</taxon>
        <taxon>Alphaproteobacteria</taxon>
        <taxon>Sphingomonadales</taxon>
        <taxon>Erythrobacteraceae</taxon>
        <taxon>Erythrobacter/Porphyrobacter group</taxon>
        <taxon>Erythrobacter</taxon>
    </lineage>
</organism>
<dbReference type="AlphaFoldDB" id="A0A7D4BBU5"/>
<evidence type="ECO:0000313" key="3">
    <source>
        <dbReference type="EMBL" id="QKG72186.1"/>
    </source>
</evidence>
<evidence type="ECO:0000313" key="4">
    <source>
        <dbReference type="Proteomes" id="UP000504693"/>
    </source>
</evidence>
<dbReference type="InterPro" id="IPR025388">
    <property type="entry name" value="Alginate_export_dom"/>
</dbReference>
<keyword evidence="4" id="KW-1185">Reference proteome</keyword>
<dbReference type="Gene3D" id="2.40.160.10">
    <property type="entry name" value="Porin"/>
    <property type="match status" value="1"/>
</dbReference>
<dbReference type="SUPFAM" id="SSF56935">
    <property type="entry name" value="Porins"/>
    <property type="match status" value="1"/>
</dbReference>
<reference evidence="3 4" key="1">
    <citation type="submission" date="2020-05" db="EMBL/GenBank/DDBJ databases">
        <title>Erythrobacter mangrovi sp. nov., isolated from rhizosphere soil of mangrove plant (Kandelia candel).</title>
        <authorList>
            <person name="Ye Y.H."/>
        </authorList>
    </citation>
    <scope>NUCLEOTIDE SEQUENCE [LARGE SCALE GENOMIC DNA]</scope>
    <source>
        <strain evidence="3 4">EB310</strain>
    </source>
</reference>
<feature type="signal peptide" evidence="1">
    <location>
        <begin position="1"/>
        <end position="22"/>
    </location>
</feature>
<gene>
    <name evidence="3" type="ORF">HQR01_12880</name>
</gene>
<dbReference type="EMBL" id="CP053921">
    <property type="protein sequence ID" value="QKG72186.1"/>
    <property type="molecule type" value="Genomic_DNA"/>
</dbReference>
<protein>
    <submittedName>
        <fullName evidence="3">Alginate export family protein</fullName>
    </submittedName>
</protein>
<dbReference type="RefSeq" id="WP_173215245.1">
    <property type="nucleotide sequence ID" value="NZ_CP053921.1"/>
</dbReference>
<sequence>MRYFLLCCAVVPATIVAPPVAAAEGDPIKFVEGVTFDPIIDLRLRVETVDQPTFVDDATALTLRGRAGFEVAKNGFSLLVEGEGTLAIVSDYNDTIPGNGLEPNPVVADPDNVELNRLQVAYKIKGFGLTAGRQRINIDNQRFVGAVGWRQNEQTFDAVRGQATIGPVSLNATYSNSQRTIFGHESPSNKFDGDIVLLNAGVKTGPANVKAFAYLIDYDTRLAFSSQTYGVLATGGFPIGKAKINVLASYAHQSDYQGNPVPFAADYFNFELGGTVAGFSLKAGYEELGSDDGAASFQTPLATLHAFNGWADLFLTTPTNGLRDYYVSASKGFKVKALPGLKVAATYHKFESDFGGVDYGEEFDASLGIKLGRVGLLAKYATYNADAFQVDTDKFWLQAEISY</sequence>
<dbReference type="InterPro" id="IPR023614">
    <property type="entry name" value="Porin_dom_sf"/>
</dbReference>
<keyword evidence="1" id="KW-0732">Signal</keyword>
<proteinExistence type="predicted"/>